<feature type="compositionally biased region" description="Low complexity" evidence="1">
    <location>
        <begin position="268"/>
        <end position="277"/>
    </location>
</feature>
<organism evidence="2 3">
    <name type="scientific">Geodermatophilus aquaeductus</name>
    <dbReference type="NCBI Taxonomy" id="1564161"/>
    <lineage>
        <taxon>Bacteria</taxon>
        <taxon>Bacillati</taxon>
        <taxon>Actinomycetota</taxon>
        <taxon>Actinomycetes</taxon>
        <taxon>Geodermatophilales</taxon>
        <taxon>Geodermatophilaceae</taxon>
        <taxon>Geodermatophilus</taxon>
    </lineage>
</organism>
<dbReference type="EMBL" id="FXTJ01000009">
    <property type="protein sequence ID" value="SMO95566.1"/>
    <property type="molecule type" value="Genomic_DNA"/>
</dbReference>
<proteinExistence type="predicted"/>
<evidence type="ECO:0000256" key="1">
    <source>
        <dbReference type="SAM" id="MobiDB-lite"/>
    </source>
</evidence>
<evidence type="ECO:0000313" key="2">
    <source>
        <dbReference type="EMBL" id="SMO95566.1"/>
    </source>
</evidence>
<keyword evidence="3" id="KW-1185">Reference proteome</keyword>
<dbReference type="AlphaFoldDB" id="A0A521FHH2"/>
<dbReference type="RefSeq" id="WP_142460100.1">
    <property type="nucleotide sequence ID" value="NZ_FXTJ01000009.1"/>
</dbReference>
<evidence type="ECO:0000313" key="3">
    <source>
        <dbReference type="Proteomes" id="UP000317484"/>
    </source>
</evidence>
<sequence length="277" mass="30357">MSVSGPAIFLDDLACDVRDSYRHLLEDRVPDDEATRRTIVEWQGLDAEEEPVFWLALAATQSRHGRLTDEVRGRALEVIDSGRDLIRWQAWGPGPAEARRAVLASLRTELTGPQPSRRTVRRPWRYVTDLRPGDVLAWTASTGFVVLLRVVQIRETREAATPILERLAWDGRRVPPADVVAQLPGAPAPAPDPGGLHHPGPIFGLFKLKRRDPDWADVGLTRCHSIPARPGDDGDFLLGTSFMEWAGLPTHLERDATGAHGPSGPTGGLPDDGPTVP</sequence>
<accession>A0A521FHH2</accession>
<feature type="region of interest" description="Disordered" evidence="1">
    <location>
        <begin position="253"/>
        <end position="277"/>
    </location>
</feature>
<name>A0A521FHH2_9ACTN</name>
<dbReference type="Proteomes" id="UP000317484">
    <property type="component" value="Unassembled WGS sequence"/>
</dbReference>
<protein>
    <submittedName>
        <fullName evidence="2">Uncharacterized protein</fullName>
    </submittedName>
</protein>
<gene>
    <name evidence="2" type="ORF">SAMN06273567_1097</name>
</gene>
<reference evidence="2 3" key="1">
    <citation type="submission" date="2017-05" db="EMBL/GenBank/DDBJ databases">
        <authorList>
            <person name="Varghese N."/>
            <person name="Submissions S."/>
        </authorList>
    </citation>
    <scope>NUCLEOTIDE SEQUENCE [LARGE SCALE GENOMIC DNA]</scope>
    <source>
        <strain evidence="2 3">DSM 46834</strain>
    </source>
</reference>